<dbReference type="PANTHER" id="PTHR12732:SF8">
    <property type="entry name" value="NUCLEAR MRNA EXPORT PROTEIN THP1"/>
    <property type="match status" value="1"/>
</dbReference>
<evidence type="ECO:0000313" key="3">
    <source>
        <dbReference type="Proteomes" id="UP000750711"/>
    </source>
</evidence>
<dbReference type="AlphaFoldDB" id="A0A9P8RQL2"/>
<dbReference type="EMBL" id="JAGHQM010000555">
    <property type="protein sequence ID" value="KAH0559620.1"/>
    <property type="molecule type" value="Genomic_DNA"/>
</dbReference>
<dbReference type="GO" id="GO:0003723">
    <property type="term" value="F:RNA binding"/>
    <property type="evidence" value="ECO:0007669"/>
    <property type="project" value="InterPro"/>
</dbReference>
<accession>A0A9P8RQL2</accession>
<dbReference type="Gene3D" id="1.10.10.10">
    <property type="entry name" value="Winged helix-like DNA-binding domain superfamily/Winged helix DNA-binding domain"/>
    <property type="match status" value="1"/>
</dbReference>
<organism evidence="2 3">
    <name type="scientific">Trichoglossum hirsutum</name>
    <dbReference type="NCBI Taxonomy" id="265104"/>
    <lineage>
        <taxon>Eukaryota</taxon>
        <taxon>Fungi</taxon>
        <taxon>Dikarya</taxon>
        <taxon>Ascomycota</taxon>
        <taxon>Pezizomycotina</taxon>
        <taxon>Geoglossomycetes</taxon>
        <taxon>Geoglossales</taxon>
        <taxon>Geoglossaceae</taxon>
        <taxon>Trichoglossum</taxon>
    </lineage>
</organism>
<evidence type="ECO:0000256" key="1">
    <source>
        <dbReference type="SAM" id="MobiDB-lite"/>
    </source>
</evidence>
<dbReference type="InterPro" id="IPR045114">
    <property type="entry name" value="Csn12-like"/>
</dbReference>
<protein>
    <submittedName>
        <fullName evidence="2">Uncharacterized protein</fullName>
    </submittedName>
</protein>
<reference evidence="2" key="1">
    <citation type="submission" date="2021-03" db="EMBL/GenBank/DDBJ databases">
        <title>Comparative genomics and phylogenomic investigation of the class Geoglossomycetes provide insights into ecological specialization and systematics.</title>
        <authorList>
            <person name="Melie T."/>
            <person name="Pirro S."/>
            <person name="Miller A.N."/>
            <person name="Quandt A."/>
        </authorList>
    </citation>
    <scope>NUCLEOTIDE SEQUENCE</scope>
    <source>
        <strain evidence="2">CAQ_001_2017</strain>
    </source>
</reference>
<dbReference type="PANTHER" id="PTHR12732">
    <property type="entry name" value="UNCHARACTERIZED PROTEASOME COMPONENT REGION PCI-CONTAINING"/>
    <property type="match status" value="1"/>
</dbReference>
<feature type="compositionally biased region" description="Acidic residues" evidence="1">
    <location>
        <begin position="50"/>
        <end position="61"/>
    </location>
</feature>
<proteinExistence type="predicted"/>
<sequence length="131" mass="14697">MVWRSLARKTFALNGFQGDVKRAPTLNLHDVVHLAQFLEERNPNKPAPYIDEDLEGGEDEYPTVPSRTMVDIEATICSLIEQGLMRGYISHKQKKFAIQRGKERGPGTAIRIGFPSIYGVITARAKLKGEE</sequence>
<keyword evidence="3" id="KW-1185">Reference proteome</keyword>
<gene>
    <name evidence="2" type="ORF">GP486_003859</name>
</gene>
<dbReference type="Proteomes" id="UP000750711">
    <property type="component" value="Unassembled WGS sequence"/>
</dbReference>
<feature type="region of interest" description="Disordered" evidence="1">
    <location>
        <begin position="43"/>
        <end position="65"/>
    </location>
</feature>
<name>A0A9P8RQL2_9PEZI</name>
<feature type="non-terminal residue" evidence="2">
    <location>
        <position position="131"/>
    </location>
</feature>
<dbReference type="GO" id="GO:0003690">
    <property type="term" value="F:double-stranded DNA binding"/>
    <property type="evidence" value="ECO:0007669"/>
    <property type="project" value="InterPro"/>
</dbReference>
<comment type="caution">
    <text evidence="2">The sequence shown here is derived from an EMBL/GenBank/DDBJ whole genome shotgun (WGS) entry which is preliminary data.</text>
</comment>
<dbReference type="InterPro" id="IPR036388">
    <property type="entry name" value="WH-like_DNA-bd_sf"/>
</dbReference>
<evidence type="ECO:0000313" key="2">
    <source>
        <dbReference type="EMBL" id="KAH0559620.1"/>
    </source>
</evidence>